<evidence type="ECO:0000256" key="5">
    <source>
        <dbReference type="SAM" id="MobiDB-lite"/>
    </source>
</evidence>
<feature type="domain" description="TonB-dependent receptor-like beta-barrel" evidence="7">
    <location>
        <begin position="430"/>
        <end position="985"/>
    </location>
</feature>
<dbReference type="PANTHER" id="PTHR40980:SF3">
    <property type="entry name" value="TONB-DEPENDENT RECEPTOR-LIKE BETA-BARREL DOMAIN-CONTAINING PROTEIN"/>
    <property type="match status" value="1"/>
</dbReference>
<organism evidence="9 10">
    <name type="scientific">Dyella jiangningensis</name>
    <dbReference type="NCBI Taxonomy" id="1379159"/>
    <lineage>
        <taxon>Bacteria</taxon>
        <taxon>Pseudomonadati</taxon>
        <taxon>Pseudomonadota</taxon>
        <taxon>Gammaproteobacteria</taxon>
        <taxon>Lysobacterales</taxon>
        <taxon>Rhodanobacteraceae</taxon>
        <taxon>Dyella</taxon>
    </lineage>
</organism>
<evidence type="ECO:0000259" key="8">
    <source>
        <dbReference type="Pfam" id="PF07715"/>
    </source>
</evidence>
<dbReference type="Pfam" id="PF07715">
    <property type="entry name" value="Plug"/>
    <property type="match status" value="1"/>
</dbReference>
<evidence type="ECO:0000256" key="2">
    <source>
        <dbReference type="ARBA" id="ARBA00023136"/>
    </source>
</evidence>
<dbReference type="AlphaFoldDB" id="A0A328P2E8"/>
<evidence type="ECO:0000256" key="3">
    <source>
        <dbReference type="ARBA" id="ARBA00023237"/>
    </source>
</evidence>
<comment type="subcellular location">
    <subcellularLocation>
        <location evidence="1 4">Cell outer membrane</location>
    </subcellularLocation>
</comment>
<keyword evidence="2 4" id="KW-0472">Membrane</keyword>
<proteinExistence type="inferred from homology"/>
<feature type="domain" description="TonB-dependent receptor plug" evidence="8">
    <location>
        <begin position="101"/>
        <end position="211"/>
    </location>
</feature>
<sequence length="1028" mass="112971">MQTTDLQHGAYPRFTVSLSRHRLAASVALGLMLMHAPMVALAQDGTQAAAVTAPAPAESGKADAAKKKDGKKDDGQKDVQNLDGVTVTGIRASLESAQSLKQNASQIVDSVTATDMTALPDRSVTETLQRISGVTVDHFLADNDPDHPSSEGSGVLIRGLPYVASQLNGRDSFSANNGRSLGFEDVPAELMAGVDVYKNPSAELIEGGIAGTVNLRTRMPFDNPGQVISFSTGINEGDMAKKSKPSASFLYSNRWKSDSLGEFGALFDVSYSELASRNDGIQTNPYVMRPDATDSSYYAPNIAAGSSTSTVYVPGDINWLEMQMQRRRIGLYGAIQWRPTNDFEFYSQFFRSDYNLEWNQHNVQTNESAYNNVLPAPGTQFSYNGQGIFQSGTMASNAWRGDASMGIPDGYVNYYTDNRIQHQVTRTTDWSNGFKYNINDHVLLTGDFQFVKSTSDMRDFSVFGQFYMPPANVSVVGTPSLTLSDPSYLANPANYYLGAAMDHLEYDYAVQRTGRLDLEYNFQDSSWLQFARVGVRATNRDASSNNTNGNYNWGPISQIWKASSYTSTGLDWFNQIPSWMYEQYSMSHFYRGAKLPTTLWFPSNALVSNYAKAIQALYAIEAAGGWQAQVPGLPGENNHQNEDTQAIYGSLYFGNEDALGIPFDGNIGLRYVKTDVSANGSIQYPSASNISGSTANLTPEQLALFSGAYVPISGKGNYHNFLPSLNLRFKFTDELQLRLAASKAMTRPDINQLNSYMKLGASWGGPAGQQPTITGWTASTGGNPNLKPLEATQFDSALEWYFSPTGMLYTTVFYKKIKNYITNEVTTENIGGQEFAVTGPQNAGDGNVKGIEAGYSQFFDFLPGAWKGLGVQANYTFLRSSKIAGTTSCDPDHANGSCGADFVVTNPPLPMAGLSQNSYNLIGMYEYANWSARLAWSWRSRYLITAEDSGDTYLPMWNDAYGQLDASVFYHINKNMQVGLQMNNLTNATTRVLMGPATYVNGTVDPHLYTRAIFENDRRYELVFRATF</sequence>
<evidence type="ECO:0000256" key="6">
    <source>
        <dbReference type="SAM" id="SignalP"/>
    </source>
</evidence>
<keyword evidence="9" id="KW-0675">Receptor</keyword>
<feature type="region of interest" description="Disordered" evidence="5">
    <location>
        <begin position="53"/>
        <end position="79"/>
    </location>
</feature>
<evidence type="ECO:0000313" key="9">
    <source>
        <dbReference type="EMBL" id="RAO74705.1"/>
    </source>
</evidence>
<comment type="similarity">
    <text evidence="4">Belongs to the TonB-dependent receptor family.</text>
</comment>
<dbReference type="GO" id="GO:0009279">
    <property type="term" value="C:cell outer membrane"/>
    <property type="evidence" value="ECO:0007669"/>
    <property type="project" value="UniProtKB-SubCell"/>
</dbReference>
<feature type="chain" id="PRO_5016345010" evidence="6">
    <location>
        <begin position="43"/>
        <end position="1028"/>
    </location>
</feature>
<reference evidence="9 10" key="1">
    <citation type="journal article" date="2018" name="Genet. Mol. Biol.">
        <title>The genome sequence of Dyella jiangningensis FCAV SCS01 from a lignocellulose-decomposing microbial consortium metagenome reveals potential for biotechnological applications.</title>
        <authorList>
            <person name="Desiderato J.G."/>
            <person name="Alvarenga D.O."/>
            <person name="Constancio M.T.L."/>
            <person name="Alves L.M.C."/>
            <person name="Varani A.M."/>
        </authorList>
    </citation>
    <scope>NUCLEOTIDE SEQUENCE [LARGE SCALE GENOMIC DNA]</scope>
    <source>
        <strain evidence="9 10">FCAV SCS01</strain>
    </source>
</reference>
<keyword evidence="10" id="KW-1185">Reference proteome</keyword>
<dbReference type="InterPro" id="IPR036942">
    <property type="entry name" value="Beta-barrel_TonB_sf"/>
</dbReference>
<dbReference type="EMBL" id="NFZS01000006">
    <property type="protein sequence ID" value="RAO74705.1"/>
    <property type="molecule type" value="Genomic_DNA"/>
</dbReference>
<dbReference type="InterPro" id="IPR012910">
    <property type="entry name" value="Plug_dom"/>
</dbReference>
<dbReference type="NCBIfam" id="TIGR01782">
    <property type="entry name" value="TonB-Xanth-Caul"/>
    <property type="match status" value="1"/>
</dbReference>
<name>A0A328P2E8_9GAMM</name>
<dbReference type="Gene3D" id="2.40.170.20">
    <property type="entry name" value="TonB-dependent receptor, beta-barrel domain"/>
    <property type="match status" value="1"/>
</dbReference>
<accession>A0A328P2E8</accession>
<feature type="signal peptide" evidence="6">
    <location>
        <begin position="1"/>
        <end position="42"/>
    </location>
</feature>
<dbReference type="InterPro" id="IPR037066">
    <property type="entry name" value="Plug_dom_sf"/>
</dbReference>
<dbReference type="Pfam" id="PF00593">
    <property type="entry name" value="TonB_dep_Rec_b-barrel"/>
    <property type="match status" value="1"/>
</dbReference>
<evidence type="ECO:0000256" key="4">
    <source>
        <dbReference type="RuleBase" id="RU003357"/>
    </source>
</evidence>
<dbReference type="PANTHER" id="PTHR40980">
    <property type="entry name" value="PLUG DOMAIN-CONTAINING PROTEIN"/>
    <property type="match status" value="1"/>
</dbReference>
<evidence type="ECO:0000259" key="7">
    <source>
        <dbReference type="Pfam" id="PF00593"/>
    </source>
</evidence>
<keyword evidence="6" id="KW-0732">Signal</keyword>
<gene>
    <name evidence="9" type="ORF">CA260_19955</name>
</gene>
<keyword evidence="3" id="KW-0998">Cell outer membrane</keyword>
<dbReference type="InterPro" id="IPR010104">
    <property type="entry name" value="TonB_rcpt_bac"/>
</dbReference>
<dbReference type="Gene3D" id="2.170.130.10">
    <property type="entry name" value="TonB-dependent receptor, plug domain"/>
    <property type="match status" value="1"/>
</dbReference>
<evidence type="ECO:0000256" key="1">
    <source>
        <dbReference type="ARBA" id="ARBA00004442"/>
    </source>
</evidence>
<dbReference type="SUPFAM" id="SSF56935">
    <property type="entry name" value="Porins"/>
    <property type="match status" value="1"/>
</dbReference>
<keyword evidence="4" id="KW-0798">TonB box</keyword>
<feature type="compositionally biased region" description="Basic and acidic residues" evidence="5">
    <location>
        <begin position="60"/>
        <end position="77"/>
    </location>
</feature>
<dbReference type="Proteomes" id="UP000248926">
    <property type="component" value="Unassembled WGS sequence"/>
</dbReference>
<protein>
    <submittedName>
        <fullName evidence="9">TonB-dependent receptor</fullName>
    </submittedName>
</protein>
<evidence type="ECO:0000313" key="10">
    <source>
        <dbReference type="Proteomes" id="UP000248926"/>
    </source>
</evidence>
<dbReference type="InterPro" id="IPR000531">
    <property type="entry name" value="Beta-barrel_TonB"/>
</dbReference>
<comment type="caution">
    <text evidence="9">The sequence shown here is derived from an EMBL/GenBank/DDBJ whole genome shotgun (WGS) entry which is preliminary data.</text>
</comment>
<dbReference type="RefSeq" id="WP_238149857.1">
    <property type="nucleotide sequence ID" value="NZ_NFZS01000006.1"/>
</dbReference>